<protein>
    <submittedName>
        <fullName evidence="1">Uncharacterized protein</fullName>
    </submittedName>
</protein>
<gene>
    <name evidence="1" type="ORF">GWP43_12795</name>
</gene>
<organism evidence="1 2">
    <name type="scientific">Treponema vincentii</name>
    <dbReference type="NCBI Taxonomy" id="69710"/>
    <lineage>
        <taxon>Bacteria</taxon>
        <taxon>Pseudomonadati</taxon>
        <taxon>Spirochaetota</taxon>
        <taxon>Spirochaetia</taxon>
        <taxon>Spirochaetales</taxon>
        <taxon>Treponemataceae</taxon>
        <taxon>Treponema</taxon>
    </lineage>
</organism>
<dbReference type="Proteomes" id="UP000464374">
    <property type="component" value="Chromosome"/>
</dbReference>
<dbReference type="KEGG" id="trz:GWP43_12795"/>
<reference evidence="1 2" key="1">
    <citation type="submission" date="2020-01" db="EMBL/GenBank/DDBJ databases">
        <title>Complete genome sequence of a human oral phylogroup 1 Treponema sp. strain ATCC 700766, originally isolated from periodontitis dental plaque.</title>
        <authorList>
            <person name="Chan Y."/>
            <person name="Huo Y.-B."/>
            <person name="Yu X.-L."/>
            <person name="Zeng H."/>
            <person name="Leung W.-K."/>
            <person name="Watt R.M."/>
        </authorList>
    </citation>
    <scope>NUCLEOTIDE SEQUENCE [LARGE SCALE GENOMIC DNA]</scope>
    <source>
        <strain evidence="1 2">OMZ 804</strain>
    </source>
</reference>
<evidence type="ECO:0000313" key="1">
    <source>
        <dbReference type="EMBL" id="QHX44184.1"/>
    </source>
</evidence>
<proteinExistence type="predicted"/>
<name>A0A6P1Y3S5_9SPIR</name>
<accession>A0A6P1Y3S5</accession>
<dbReference type="RefSeq" id="WP_162664466.1">
    <property type="nucleotide sequence ID" value="NZ_CP048020.1"/>
</dbReference>
<dbReference type="AlphaFoldDB" id="A0A6P1Y3S5"/>
<dbReference type="EMBL" id="CP048020">
    <property type="protein sequence ID" value="QHX44184.1"/>
    <property type="molecule type" value="Genomic_DNA"/>
</dbReference>
<evidence type="ECO:0000313" key="2">
    <source>
        <dbReference type="Proteomes" id="UP000464374"/>
    </source>
</evidence>
<sequence>MLEKELEKFNELHKTRYWPFQCSECGYKGISKDLRLVETSYDYYNGSEYSVYCPKCLAEICDDDSSDCYSIKKGVSIYLKWFFRFITFYRFRERRKYTF</sequence>